<name>A0AAV1YV99_9ARAC</name>
<protein>
    <recommendedName>
        <fullName evidence="3">EAL domain-containing protein</fullName>
    </recommendedName>
</protein>
<dbReference type="EMBL" id="CAXIEN010000003">
    <property type="protein sequence ID" value="CAL1261799.1"/>
    <property type="molecule type" value="Genomic_DNA"/>
</dbReference>
<reference evidence="1 2" key="1">
    <citation type="submission" date="2024-04" db="EMBL/GenBank/DDBJ databases">
        <authorList>
            <person name="Rising A."/>
            <person name="Reimegard J."/>
            <person name="Sonavane S."/>
            <person name="Akerstrom W."/>
            <person name="Nylinder S."/>
            <person name="Hedman E."/>
            <person name="Kallberg Y."/>
        </authorList>
    </citation>
    <scope>NUCLEOTIDE SEQUENCE [LARGE SCALE GENOMIC DNA]</scope>
</reference>
<keyword evidence="2" id="KW-1185">Reference proteome</keyword>
<sequence>MIAQERKISAVFRLKPFSREEVTFREGLIRWQCLHPGR</sequence>
<proteinExistence type="predicted"/>
<dbReference type="Proteomes" id="UP001497382">
    <property type="component" value="Unassembled WGS sequence"/>
</dbReference>
<gene>
    <name evidence="1" type="ORF">LARSCL_LOCUS631</name>
</gene>
<evidence type="ECO:0000313" key="1">
    <source>
        <dbReference type="EMBL" id="CAL1261799.1"/>
    </source>
</evidence>
<comment type="caution">
    <text evidence="1">The sequence shown here is derived from an EMBL/GenBank/DDBJ whole genome shotgun (WGS) entry which is preliminary data.</text>
</comment>
<evidence type="ECO:0008006" key="3">
    <source>
        <dbReference type="Google" id="ProtNLM"/>
    </source>
</evidence>
<organism evidence="1 2">
    <name type="scientific">Larinioides sclopetarius</name>
    <dbReference type="NCBI Taxonomy" id="280406"/>
    <lineage>
        <taxon>Eukaryota</taxon>
        <taxon>Metazoa</taxon>
        <taxon>Ecdysozoa</taxon>
        <taxon>Arthropoda</taxon>
        <taxon>Chelicerata</taxon>
        <taxon>Arachnida</taxon>
        <taxon>Araneae</taxon>
        <taxon>Araneomorphae</taxon>
        <taxon>Entelegynae</taxon>
        <taxon>Araneoidea</taxon>
        <taxon>Araneidae</taxon>
        <taxon>Larinioides</taxon>
    </lineage>
</organism>
<evidence type="ECO:0000313" key="2">
    <source>
        <dbReference type="Proteomes" id="UP001497382"/>
    </source>
</evidence>
<accession>A0AAV1YV99</accession>
<dbReference type="AlphaFoldDB" id="A0AAV1YV99"/>